<dbReference type="Proteomes" id="UP001595909">
    <property type="component" value="Unassembled WGS sequence"/>
</dbReference>
<evidence type="ECO:0000313" key="7">
    <source>
        <dbReference type="EMBL" id="MFC4834936.1"/>
    </source>
</evidence>
<dbReference type="EMBL" id="JBHSIM010000045">
    <property type="protein sequence ID" value="MFC4834936.1"/>
    <property type="molecule type" value="Genomic_DNA"/>
</dbReference>
<name>A0ABV9RNP1_9PSEU</name>
<keyword evidence="4" id="KW-0804">Transcription</keyword>
<accession>A0ABV9RNP1</accession>
<dbReference type="Pfam" id="PF08281">
    <property type="entry name" value="Sigma70_r4_2"/>
    <property type="match status" value="1"/>
</dbReference>
<evidence type="ECO:0000259" key="5">
    <source>
        <dbReference type="Pfam" id="PF04542"/>
    </source>
</evidence>
<dbReference type="InterPro" id="IPR039425">
    <property type="entry name" value="RNA_pol_sigma-70-like"/>
</dbReference>
<protein>
    <submittedName>
        <fullName evidence="7">Sigma-70 family RNA polymerase sigma factor</fullName>
    </submittedName>
</protein>
<dbReference type="InterPro" id="IPR013325">
    <property type="entry name" value="RNA_pol_sigma_r2"/>
</dbReference>
<feature type="domain" description="RNA polymerase sigma factor 70 region 4 type 2" evidence="6">
    <location>
        <begin position="129"/>
        <end position="176"/>
    </location>
</feature>
<evidence type="ECO:0000259" key="6">
    <source>
        <dbReference type="Pfam" id="PF08281"/>
    </source>
</evidence>
<keyword evidence="3" id="KW-0731">Sigma factor</keyword>
<dbReference type="CDD" id="cd06171">
    <property type="entry name" value="Sigma70_r4"/>
    <property type="match status" value="1"/>
</dbReference>
<dbReference type="SUPFAM" id="SSF88946">
    <property type="entry name" value="Sigma2 domain of RNA polymerase sigma factors"/>
    <property type="match status" value="1"/>
</dbReference>
<reference evidence="8" key="1">
    <citation type="journal article" date="2019" name="Int. J. Syst. Evol. Microbiol.">
        <title>The Global Catalogue of Microorganisms (GCM) 10K type strain sequencing project: providing services to taxonomists for standard genome sequencing and annotation.</title>
        <authorList>
            <consortium name="The Broad Institute Genomics Platform"/>
            <consortium name="The Broad Institute Genome Sequencing Center for Infectious Disease"/>
            <person name="Wu L."/>
            <person name="Ma J."/>
        </authorList>
    </citation>
    <scope>NUCLEOTIDE SEQUENCE [LARGE SCALE GENOMIC DNA]</scope>
    <source>
        <strain evidence="8">CCUG 50347</strain>
    </source>
</reference>
<dbReference type="SUPFAM" id="SSF88659">
    <property type="entry name" value="Sigma3 and sigma4 domains of RNA polymerase sigma factors"/>
    <property type="match status" value="1"/>
</dbReference>
<feature type="domain" description="RNA polymerase sigma-70 region 2" evidence="5">
    <location>
        <begin position="26"/>
        <end position="91"/>
    </location>
</feature>
<sequence>MTGVGVTTSTHKLVVDPGSRTEDVWREFGAQLRAFVQRRVADPQRAEDVLGEIVLRIHRNLGRVEDHEHLTRWVYRITRNAIVDEYRRAEREHARERALPDDAAELAGEVDDEDDPTVLRELAACMRPLLEGLPPEQRRALELTDLEGLTQVDAAGREGVSVSGMKSRVQRGRRRLAELLGRCCELTLDAQGTPMDYTRPPGCRCG</sequence>
<dbReference type="InterPro" id="IPR013249">
    <property type="entry name" value="RNA_pol_sigma70_r4_t2"/>
</dbReference>
<evidence type="ECO:0000256" key="4">
    <source>
        <dbReference type="ARBA" id="ARBA00023163"/>
    </source>
</evidence>
<evidence type="ECO:0000256" key="3">
    <source>
        <dbReference type="ARBA" id="ARBA00023082"/>
    </source>
</evidence>
<dbReference type="Pfam" id="PF04542">
    <property type="entry name" value="Sigma70_r2"/>
    <property type="match status" value="1"/>
</dbReference>
<dbReference type="InterPro" id="IPR036388">
    <property type="entry name" value="WH-like_DNA-bd_sf"/>
</dbReference>
<comment type="caution">
    <text evidence="7">The sequence shown here is derived from an EMBL/GenBank/DDBJ whole genome shotgun (WGS) entry which is preliminary data.</text>
</comment>
<comment type="similarity">
    <text evidence="1">Belongs to the sigma-70 factor family. ECF subfamily.</text>
</comment>
<dbReference type="Gene3D" id="1.10.1740.10">
    <property type="match status" value="1"/>
</dbReference>
<evidence type="ECO:0000313" key="8">
    <source>
        <dbReference type="Proteomes" id="UP001595909"/>
    </source>
</evidence>
<organism evidence="7 8">
    <name type="scientific">Actinomycetospora chibensis</name>
    <dbReference type="NCBI Taxonomy" id="663606"/>
    <lineage>
        <taxon>Bacteria</taxon>
        <taxon>Bacillati</taxon>
        <taxon>Actinomycetota</taxon>
        <taxon>Actinomycetes</taxon>
        <taxon>Pseudonocardiales</taxon>
        <taxon>Pseudonocardiaceae</taxon>
        <taxon>Actinomycetospora</taxon>
    </lineage>
</organism>
<dbReference type="NCBIfam" id="TIGR02937">
    <property type="entry name" value="sigma70-ECF"/>
    <property type="match status" value="1"/>
</dbReference>
<proteinExistence type="inferred from homology"/>
<evidence type="ECO:0000256" key="2">
    <source>
        <dbReference type="ARBA" id="ARBA00023015"/>
    </source>
</evidence>
<dbReference type="InterPro" id="IPR013324">
    <property type="entry name" value="RNA_pol_sigma_r3/r4-like"/>
</dbReference>
<keyword evidence="8" id="KW-1185">Reference proteome</keyword>
<dbReference type="Gene3D" id="1.10.10.10">
    <property type="entry name" value="Winged helix-like DNA-binding domain superfamily/Winged helix DNA-binding domain"/>
    <property type="match status" value="1"/>
</dbReference>
<dbReference type="PANTHER" id="PTHR43133">
    <property type="entry name" value="RNA POLYMERASE ECF-TYPE SIGMA FACTO"/>
    <property type="match status" value="1"/>
</dbReference>
<dbReference type="InterPro" id="IPR007627">
    <property type="entry name" value="RNA_pol_sigma70_r2"/>
</dbReference>
<gene>
    <name evidence="7" type="ORF">ACFPEL_21180</name>
</gene>
<dbReference type="PANTHER" id="PTHR43133:SF62">
    <property type="entry name" value="RNA POLYMERASE SIGMA FACTOR SIGZ"/>
    <property type="match status" value="1"/>
</dbReference>
<keyword evidence="2" id="KW-0805">Transcription regulation</keyword>
<dbReference type="RefSeq" id="WP_274187534.1">
    <property type="nucleotide sequence ID" value="NZ_BAABHN010000045.1"/>
</dbReference>
<evidence type="ECO:0000256" key="1">
    <source>
        <dbReference type="ARBA" id="ARBA00010641"/>
    </source>
</evidence>
<dbReference type="InterPro" id="IPR014284">
    <property type="entry name" value="RNA_pol_sigma-70_dom"/>
</dbReference>